<evidence type="ECO:0000313" key="1">
    <source>
        <dbReference type="EMBL" id="HAG0787315.1"/>
    </source>
</evidence>
<comment type="caution">
    <text evidence="1">The sequence shown here is derived from an EMBL/GenBank/DDBJ whole genome shotgun (WGS) entry which is preliminary data.</text>
</comment>
<accession>A0A757TKJ3</accession>
<feature type="non-terminal residue" evidence="1">
    <location>
        <position position="1"/>
    </location>
</feature>
<name>A0A757TKJ3_SALER</name>
<reference evidence="1" key="1">
    <citation type="journal article" date="2018" name="Genome Biol.">
        <title>SKESA: strategic k-mer extension for scrupulous assemblies.</title>
        <authorList>
            <person name="Souvorov A."/>
            <person name="Agarwala R."/>
            <person name="Lipman D.J."/>
        </authorList>
    </citation>
    <scope>NUCLEOTIDE SEQUENCE</scope>
    <source>
        <strain evidence="1">MA.BD-PM-2006-12-002410</strain>
    </source>
</reference>
<dbReference type="AlphaFoldDB" id="A0A757TKJ3"/>
<reference evidence="1" key="2">
    <citation type="submission" date="2020-02" db="EMBL/GenBank/DDBJ databases">
        <authorList>
            <consortium name="NCBI Pathogen Detection Project"/>
        </authorList>
    </citation>
    <scope>NUCLEOTIDE SEQUENCE</scope>
    <source>
        <strain evidence="1">MA.BD-PM-2006-12-002410</strain>
    </source>
</reference>
<sequence>CTDGSRYPMPEITCKAGVNDVATCTARYGDHAAIPLTFKKIGA</sequence>
<protein>
    <submittedName>
        <fullName evidence="1">SsrAB-activated protein</fullName>
    </submittedName>
</protein>
<proteinExistence type="predicted"/>
<dbReference type="EMBL" id="DAAXFQ010000053">
    <property type="protein sequence ID" value="HAG0787315.1"/>
    <property type="molecule type" value="Genomic_DNA"/>
</dbReference>
<organism evidence="1">
    <name type="scientific">Salmonella enterica</name>
    <name type="common">Salmonella choleraesuis</name>
    <dbReference type="NCBI Taxonomy" id="28901"/>
    <lineage>
        <taxon>Bacteria</taxon>
        <taxon>Pseudomonadati</taxon>
        <taxon>Pseudomonadota</taxon>
        <taxon>Gammaproteobacteria</taxon>
        <taxon>Enterobacterales</taxon>
        <taxon>Enterobacteriaceae</taxon>
        <taxon>Salmonella</taxon>
    </lineage>
</organism>
<gene>
    <name evidence="1" type="ORF">G8V55_004881</name>
</gene>